<accession>A0AAD3CQN0</accession>
<protein>
    <submittedName>
        <fullName evidence="1">Uncharacterized protein</fullName>
    </submittedName>
</protein>
<comment type="caution">
    <text evidence="1">The sequence shown here is derived from an EMBL/GenBank/DDBJ whole genome shotgun (WGS) entry which is preliminary data.</text>
</comment>
<organism evidence="1 2">
    <name type="scientific">Chaetoceros tenuissimus</name>
    <dbReference type="NCBI Taxonomy" id="426638"/>
    <lineage>
        <taxon>Eukaryota</taxon>
        <taxon>Sar</taxon>
        <taxon>Stramenopiles</taxon>
        <taxon>Ochrophyta</taxon>
        <taxon>Bacillariophyta</taxon>
        <taxon>Coscinodiscophyceae</taxon>
        <taxon>Chaetocerotophycidae</taxon>
        <taxon>Chaetocerotales</taxon>
        <taxon>Chaetocerotaceae</taxon>
        <taxon>Chaetoceros</taxon>
    </lineage>
</organism>
<keyword evidence="2" id="KW-1185">Reference proteome</keyword>
<gene>
    <name evidence="1" type="ORF">CTEN210_06857</name>
</gene>
<evidence type="ECO:0000313" key="1">
    <source>
        <dbReference type="EMBL" id="GFH50381.1"/>
    </source>
</evidence>
<name>A0AAD3CQN0_9STRA</name>
<reference evidence="1 2" key="1">
    <citation type="journal article" date="2021" name="Sci. Rep.">
        <title>The genome of the diatom Chaetoceros tenuissimus carries an ancient integrated fragment of an extant virus.</title>
        <authorList>
            <person name="Hongo Y."/>
            <person name="Kimura K."/>
            <person name="Takaki Y."/>
            <person name="Yoshida Y."/>
            <person name="Baba S."/>
            <person name="Kobayashi G."/>
            <person name="Nagasaki K."/>
            <person name="Hano T."/>
            <person name="Tomaru Y."/>
        </authorList>
    </citation>
    <scope>NUCLEOTIDE SEQUENCE [LARGE SCALE GENOMIC DNA]</scope>
    <source>
        <strain evidence="1 2">NIES-3715</strain>
    </source>
</reference>
<dbReference type="AlphaFoldDB" id="A0AAD3CQN0"/>
<proteinExistence type="predicted"/>
<dbReference type="EMBL" id="BLLK01000038">
    <property type="protein sequence ID" value="GFH50381.1"/>
    <property type="molecule type" value="Genomic_DNA"/>
</dbReference>
<sequence length="254" mass="28741">MSIKIFKISSSIENRGKRIAKSKRVLNWKFAFEKPNEVNPKSKKVEEHTISLVWSLNSGKRTIYMDGVKQDFDNGVLAVGGFHRKWQWGDCEIELILYNSKSKAKTISAMNNKVAKCILLINGVSFHNLPEHDCSDRPSLKTSSLDTTSTLDSNDINLSVHTPMKEVQKFYQSVPLDIIQEDNCISQNLSLGSSASYSWDGFYNDSLLQQRRQPRFKYASTRDALPLEPSSSFSSASNSSDYLFSKISSFSRTE</sequence>
<evidence type="ECO:0000313" key="2">
    <source>
        <dbReference type="Proteomes" id="UP001054902"/>
    </source>
</evidence>
<dbReference type="Proteomes" id="UP001054902">
    <property type="component" value="Unassembled WGS sequence"/>
</dbReference>